<keyword evidence="3" id="KW-0067">ATP-binding</keyword>
<proteinExistence type="predicted"/>
<keyword evidence="6" id="KW-1185">Reference proteome</keyword>
<sequence length="217" mass="24049">MITAEKLTKRFRSITALNGVTVKIPKGTNLIVGPNGGGKSTFLKIAAGVYRPTSGDIKVFGKNPWSDGAVRKRIGVAFDPPRFPTFVTGREWLSIFARARGKDDVEEVAEILGIDYLDRRIVSYSSGMLKRLSLAQALVGNPYLVMLDEPLANLDFSGIRDIIGTIKELREEKSFLIISHMWEPLLPVVDRVYVIADGRLVAQGDAGEIEETLRRLY</sequence>
<dbReference type="AlphaFoldDB" id="B6YWR2"/>
<keyword evidence="2" id="KW-0547">Nucleotide-binding</keyword>
<dbReference type="InterPro" id="IPR051782">
    <property type="entry name" value="ABC_Transporter_VariousFunc"/>
</dbReference>
<protein>
    <submittedName>
        <fullName evidence="5">ABC-type multidrug transport system, ATPase component</fullName>
    </submittedName>
</protein>
<dbReference type="PANTHER" id="PTHR42939">
    <property type="entry name" value="ABC TRANSPORTER ATP-BINDING PROTEIN ALBC-RELATED"/>
    <property type="match status" value="1"/>
</dbReference>
<dbReference type="eggNOG" id="arCOG00194">
    <property type="taxonomic scope" value="Archaea"/>
</dbReference>
<dbReference type="KEGG" id="ton:TON_1037"/>
<dbReference type="HOGENOM" id="CLU_000604_1_2_2"/>
<evidence type="ECO:0000256" key="2">
    <source>
        <dbReference type="ARBA" id="ARBA00022741"/>
    </source>
</evidence>
<dbReference type="PATRIC" id="fig|523850.10.peg.1045"/>
<evidence type="ECO:0000256" key="1">
    <source>
        <dbReference type="ARBA" id="ARBA00022448"/>
    </source>
</evidence>
<dbReference type="SUPFAM" id="SSF52540">
    <property type="entry name" value="P-loop containing nucleoside triphosphate hydrolases"/>
    <property type="match status" value="1"/>
</dbReference>
<evidence type="ECO:0000259" key="4">
    <source>
        <dbReference type="PROSITE" id="PS50893"/>
    </source>
</evidence>
<dbReference type="CDD" id="cd03230">
    <property type="entry name" value="ABC_DR_subfamily_A"/>
    <property type="match status" value="1"/>
</dbReference>
<dbReference type="InterPro" id="IPR003593">
    <property type="entry name" value="AAA+_ATPase"/>
</dbReference>
<dbReference type="EMBL" id="CP000855">
    <property type="protein sequence ID" value="ACJ16525.1"/>
    <property type="molecule type" value="Genomic_DNA"/>
</dbReference>
<keyword evidence="1" id="KW-0813">Transport</keyword>
<dbReference type="OrthoDB" id="44250at2157"/>
<dbReference type="Proteomes" id="UP000002727">
    <property type="component" value="Chromosome"/>
</dbReference>
<evidence type="ECO:0000313" key="6">
    <source>
        <dbReference type="Proteomes" id="UP000002727"/>
    </source>
</evidence>
<dbReference type="RefSeq" id="WP_012571997.1">
    <property type="nucleotide sequence ID" value="NC_011529.1"/>
</dbReference>
<gene>
    <name evidence="5" type="ordered locus">TON_1037</name>
</gene>
<dbReference type="GO" id="GO:0016887">
    <property type="term" value="F:ATP hydrolysis activity"/>
    <property type="evidence" value="ECO:0007669"/>
    <property type="project" value="InterPro"/>
</dbReference>
<dbReference type="PANTHER" id="PTHR42939:SF1">
    <property type="entry name" value="ABC TRANSPORTER ATP-BINDING PROTEIN ALBC-RELATED"/>
    <property type="match status" value="1"/>
</dbReference>
<dbReference type="InterPro" id="IPR017871">
    <property type="entry name" value="ABC_transporter-like_CS"/>
</dbReference>
<dbReference type="SMART" id="SM00382">
    <property type="entry name" value="AAA"/>
    <property type="match status" value="1"/>
</dbReference>
<dbReference type="PROSITE" id="PS00211">
    <property type="entry name" value="ABC_TRANSPORTER_1"/>
    <property type="match status" value="1"/>
</dbReference>
<dbReference type="PROSITE" id="PS50893">
    <property type="entry name" value="ABC_TRANSPORTER_2"/>
    <property type="match status" value="1"/>
</dbReference>
<evidence type="ECO:0000256" key="3">
    <source>
        <dbReference type="ARBA" id="ARBA00022840"/>
    </source>
</evidence>
<dbReference type="STRING" id="523850.TON_1037"/>
<accession>B6YWR2</accession>
<dbReference type="GeneID" id="7018056"/>
<dbReference type="InterPro" id="IPR003439">
    <property type="entry name" value="ABC_transporter-like_ATP-bd"/>
</dbReference>
<dbReference type="GO" id="GO:0005524">
    <property type="term" value="F:ATP binding"/>
    <property type="evidence" value="ECO:0007669"/>
    <property type="project" value="UniProtKB-KW"/>
</dbReference>
<dbReference type="Pfam" id="PF00005">
    <property type="entry name" value="ABC_tran"/>
    <property type="match status" value="1"/>
</dbReference>
<dbReference type="Gene3D" id="3.40.50.300">
    <property type="entry name" value="P-loop containing nucleotide triphosphate hydrolases"/>
    <property type="match status" value="1"/>
</dbReference>
<organism evidence="5 6">
    <name type="scientific">Thermococcus onnurineus (strain NA1)</name>
    <dbReference type="NCBI Taxonomy" id="523850"/>
    <lineage>
        <taxon>Archaea</taxon>
        <taxon>Methanobacteriati</taxon>
        <taxon>Methanobacteriota</taxon>
        <taxon>Thermococci</taxon>
        <taxon>Thermococcales</taxon>
        <taxon>Thermococcaceae</taxon>
        <taxon>Thermococcus</taxon>
    </lineage>
</organism>
<dbReference type="InterPro" id="IPR027417">
    <property type="entry name" value="P-loop_NTPase"/>
</dbReference>
<evidence type="ECO:0000313" key="5">
    <source>
        <dbReference type="EMBL" id="ACJ16525.1"/>
    </source>
</evidence>
<reference evidence="5 6" key="1">
    <citation type="journal article" date="2008" name="J. Bacteriol.">
        <title>The complete genome sequence of Thermococcus onnurineus NA1 reveals a mixed heterotrophic and carboxydotrophic metabolism.</title>
        <authorList>
            <person name="Lee H.S."/>
            <person name="Kang S.G."/>
            <person name="Bae S.S."/>
            <person name="Lim J.K."/>
            <person name="Cho Y."/>
            <person name="Kim Y.J."/>
            <person name="Jeon J.H."/>
            <person name="Cha S.S."/>
            <person name="Kwon K.K."/>
            <person name="Kim H.T."/>
            <person name="Park C.J."/>
            <person name="Lee H.W."/>
            <person name="Kim S.I."/>
            <person name="Chun J."/>
            <person name="Colwell R.R."/>
            <person name="Kim S.J."/>
            <person name="Lee J.H."/>
        </authorList>
    </citation>
    <scope>NUCLEOTIDE SEQUENCE [LARGE SCALE GENOMIC DNA]</scope>
    <source>
        <strain evidence="5 6">NA1</strain>
    </source>
</reference>
<feature type="domain" description="ABC transporter" evidence="4">
    <location>
        <begin position="2"/>
        <end position="216"/>
    </location>
</feature>
<name>B6YWR2_THEON</name>